<dbReference type="Proteomes" id="UP000824242">
    <property type="component" value="Unassembled WGS sequence"/>
</dbReference>
<accession>A0A9D1AL15</accession>
<dbReference type="InterPro" id="IPR024072">
    <property type="entry name" value="DHFR-like_dom_sf"/>
</dbReference>
<evidence type="ECO:0000313" key="5">
    <source>
        <dbReference type="EMBL" id="HIR46436.1"/>
    </source>
</evidence>
<name>A0A9D1AL15_9FIRM</name>
<dbReference type="GO" id="GO:0008703">
    <property type="term" value="F:5-amino-6-(5-phosphoribosylamino)uracil reductase activity"/>
    <property type="evidence" value="ECO:0007669"/>
    <property type="project" value="InterPro"/>
</dbReference>
<dbReference type="SUPFAM" id="SSF53597">
    <property type="entry name" value="Dihydrofolate reductase-like"/>
    <property type="match status" value="1"/>
</dbReference>
<comment type="caution">
    <text evidence="5">The sequence shown here is derived from an EMBL/GenBank/DDBJ whole genome shotgun (WGS) entry which is preliminary data.</text>
</comment>
<comment type="pathway">
    <text evidence="1">Cofactor biosynthesis; riboflavin biosynthesis.</text>
</comment>
<evidence type="ECO:0000259" key="4">
    <source>
        <dbReference type="Pfam" id="PF01872"/>
    </source>
</evidence>
<keyword evidence="3" id="KW-0560">Oxidoreductase</keyword>
<evidence type="ECO:0000256" key="1">
    <source>
        <dbReference type="ARBA" id="ARBA00005104"/>
    </source>
</evidence>
<gene>
    <name evidence="5" type="ORF">IAB89_02075</name>
</gene>
<sequence length="225" mass="24485">MKKPYMICHMMMSIDGRIDCGMTVKIVGSNEYYETLNALKVPTTLSGRVTAQLELSDSGVFEPTNAAAAFGKEGFSKKRDAAGYQVVVDTKGTLLWRDDSNSGTPLVVIASEAVTTEYLAYLDSLHISWIVCGKMRIDLRRAAEILYSEFGVERMAIVGGGTINAAFLHAGLLDEVSILLGPGIDGRKGMTSTFDGLPMDTEPVNLKLTSVQPYKDGAVWLRYTL</sequence>
<keyword evidence="2" id="KW-0521">NADP</keyword>
<evidence type="ECO:0000256" key="2">
    <source>
        <dbReference type="ARBA" id="ARBA00022857"/>
    </source>
</evidence>
<protein>
    <submittedName>
        <fullName evidence="5">Dihydrofolate reductase family protein</fullName>
    </submittedName>
</protein>
<dbReference type="AlphaFoldDB" id="A0A9D1AL15"/>
<dbReference type="PANTHER" id="PTHR38011:SF7">
    <property type="entry name" value="2,5-DIAMINO-6-RIBOSYLAMINO-4(3H)-PYRIMIDINONE 5'-PHOSPHATE REDUCTASE"/>
    <property type="match status" value="1"/>
</dbReference>
<evidence type="ECO:0000313" key="6">
    <source>
        <dbReference type="Proteomes" id="UP000824242"/>
    </source>
</evidence>
<dbReference type="PANTHER" id="PTHR38011">
    <property type="entry name" value="DIHYDROFOLATE REDUCTASE FAMILY PROTEIN (AFU_ORTHOLOGUE AFUA_8G06820)"/>
    <property type="match status" value="1"/>
</dbReference>
<evidence type="ECO:0000256" key="3">
    <source>
        <dbReference type="ARBA" id="ARBA00023002"/>
    </source>
</evidence>
<dbReference type="EMBL" id="DVGZ01000023">
    <property type="protein sequence ID" value="HIR46436.1"/>
    <property type="molecule type" value="Genomic_DNA"/>
</dbReference>
<proteinExistence type="predicted"/>
<organism evidence="5 6">
    <name type="scientific">Candidatus Caccousia avicola</name>
    <dbReference type="NCBI Taxonomy" id="2840721"/>
    <lineage>
        <taxon>Bacteria</taxon>
        <taxon>Bacillati</taxon>
        <taxon>Bacillota</taxon>
        <taxon>Clostridia</taxon>
        <taxon>Eubacteriales</taxon>
        <taxon>Oscillospiraceae</taxon>
        <taxon>Oscillospiraceae incertae sedis</taxon>
        <taxon>Candidatus Caccousia</taxon>
    </lineage>
</organism>
<reference evidence="5" key="2">
    <citation type="journal article" date="2021" name="PeerJ">
        <title>Extensive microbial diversity within the chicken gut microbiome revealed by metagenomics and culture.</title>
        <authorList>
            <person name="Gilroy R."/>
            <person name="Ravi A."/>
            <person name="Getino M."/>
            <person name="Pursley I."/>
            <person name="Horton D.L."/>
            <person name="Alikhan N.F."/>
            <person name="Baker D."/>
            <person name="Gharbi K."/>
            <person name="Hall N."/>
            <person name="Watson M."/>
            <person name="Adriaenssens E.M."/>
            <person name="Foster-Nyarko E."/>
            <person name="Jarju S."/>
            <person name="Secka A."/>
            <person name="Antonio M."/>
            <person name="Oren A."/>
            <person name="Chaudhuri R.R."/>
            <person name="La Ragione R."/>
            <person name="Hildebrand F."/>
            <person name="Pallen M.J."/>
        </authorList>
    </citation>
    <scope>NUCLEOTIDE SEQUENCE</scope>
    <source>
        <strain evidence="5">ChiSxjej1B13-7958</strain>
    </source>
</reference>
<dbReference type="Gene3D" id="3.40.430.10">
    <property type="entry name" value="Dihydrofolate Reductase, subunit A"/>
    <property type="match status" value="1"/>
</dbReference>
<dbReference type="InterPro" id="IPR002734">
    <property type="entry name" value="RibDG_C"/>
</dbReference>
<dbReference type="InterPro" id="IPR050765">
    <property type="entry name" value="Riboflavin_Biosynth_HTPR"/>
</dbReference>
<dbReference type="Pfam" id="PF01872">
    <property type="entry name" value="RibD_C"/>
    <property type="match status" value="1"/>
</dbReference>
<reference evidence="5" key="1">
    <citation type="submission" date="2020-10" db="EMBL/GenBank/DDBJ databases">
        <authorList>
            <person name="Gilroy R."/>
        </authorList>
    </citation>
    <scope>NUCLEOTIDE SEQUENCE</scope>
    <source>
        <strain evidence="5">ChiSxjej1B13-7958</strain>
    </source>
</reference>
<feature type="domain" description="Bacterial bifunctional deaminase-reductase C-terminal" evidence="4">
    <location>
        <begin position="4"/>
        <end position="218"/>
    </location>
</feature>
<dbReference type="GO" id="GO:0009231">
    <property type="term" value="P:riboflavin biosynthetic process"/>
    <property type="evidence" value="ECO:0007669"/>
    <property type="project" value="InterPro"/>
</dbReference>